<organism evidence="2 3">
    <name type="scientific">Caenorhabditis tropicalis</name>
    <dbReference type="NCBI Taxonomy" id="1561998"/>
    <lineage>
        <taxon>Eukaryota</taxon>
        <taxon>Metazoa</taxon>
        <taxon>Ecdysozoa</taxon>
        <taxon>Nematoda</taxon>
        <taxon>Chromadorea</taxon>
        <taxon>Rhabditida</taxon>
        <taxon>Rhabditina</taxon>
        <taxon>Rhabditomorpha</taxon>
        <taxon>Rhabditoidea</taxon>
        <taxon>Rhabditidae</taxon>
        <taxon>Peloderinae</taxon>
        <taxon>Caenorhabditis</taxon>
    </lineage>
</organism>
<proteinExistence type="predicted"/>
<keyword evidence="1" id="KW-1133">Transmembrane helix</keyword>
<reference evidence="3" key="1">
    <citation type="submission" date="2016-11" db="UniProtKB">
        <authorList>
            <consortium name="WormBaseParasite"/>
        </authorList>
    </citation>
    <scope>IDENTIFICATION</scope>
</reference>
<evidence type="ECO:0000313" key="3">
    <source>
        <dbReference type="WBParaSite" id="Csp11.Scaffold522.g2889.t1"/>
    </source>
</evidence>
<feature type="transmembrane region" description="Helical" evidence="1">
    <location>
        <begin position="49"/>
        <end position="72"/>
    </location>
</feature>
<sequence length="116" mass="13386">MKAATKHAENFYFQKTIVILRRCYYFLSTVVLLFLIFIHSDLTTKNGSYVAPIMVILIQDHGSVSTFTMLITNNLLRKATKKLFLIPENLIRKSDQMIFERNKKKKTSGVQVLTAN</sequence>
<dbReference type="Proteomes" id="UP000095282">
    <property type="component" value="Unplaced"/>
</dbReference>
<accession>A0A1I7T6I7</accession>
<feature type="transmembrane region" description="Helical" evidence="1">
    <location>
        <begin position="23"/>
        <end position="43"/>
    </location>
</feature>
<evidence type="ECO:0000256" key="1">
    <source>
        <dbReference type="SAM" id="Phobius"/>
    </source>
</evidence>
<keyword evidence="1" id="KW-0472">Membrane</keyword>
<dbReference type="WBParaSite" id="Csp11.Scaffold522.g2889.t1">
    <property type="protein sequence ID" value="Csp11.Scaffold522.g2889.t1"/>
    <property type="gene ID" value="Csp11.Scaffold522.g2889"/>
</dbReference>
<evidence type="ECO:0000313" key="2">
    <source>
        <dbReference type="Proteomes" id="UP000095282"/>
    </source>
</evidence>
<dbReference type="PANTHER" id="PTHR47405:SF3">
    <property type="entry name" value="SERPENTINE RECEPTOR, CLASS H"/>
    <property type="match status" value="1"/>
</dbReference>
<keyword evidence="1" id="KW-0812">Transmembrane</keyword>
<dbReference type="InterPro" id="IPR019422">
    <property type="entry name" value="7TM_GPCR_serpentine_rcpt_Srh"/>
</dbReference>
<protein>
    <submittedName>
        <fullName evidence="3">Serpentine receptor class gamma</fullName>
    </submittedName>
</protein>
<dbReference type="Pfam" id="PF10318">
    <property type="entry name" value="7TM_GPCR_Srh"/>
    <property type="match status" value="1"/>
</dbReference>
<keyword evidence="2" id="KW-1185">Reference proteome</keyword>
<dbReference type="AlphaFoldDB" id="A0A1I7T6I7"/>
<dbReference type="PANTHER" id="PTHR47405">
    <property type="entry name" value="SERPENTINE RECEPTOR, CLASS H-RELATED"/>
    <property type="match status" value="1"/>
</dbReference>
<name>A0A1I7T6I7_9PELO</name>